<evidence type="ECO:0000313" key="1">
    <source>
        <dbReference type="EMBL" id="MBC5662966.1"/>
    </source>
</evidence>
<dbReference type="RefSeq" id="WP_147353084.1">
    <property type="nucleotide sequence ID" value="NZ_JACOOX010000004.1"/>
</dbReference>
<sequence length="147" mass="16766">MKTTRTTDLLNELSTDDSNIHFKSYITSHADDMSCDNLQDYFNLYFKDHPEFLTADVIKRSNLDRGYAYQILNGRKPHPGKYKLVLLALCAGMNLKEIQRALTISGNAVLYPKFPQDAALIVCINQNCTSAFEVMNFFAENNLDFPE</sequence>
<accession>A0A8I0DVA1</accession>
<reference evidence="1 2" key="1">
    <citation type="submission" date="2020-08" db="EMBL/GenBank/DDBJ databases">
        <title>Genome public.</title>
        <authorList>
            <person name="Liu C."/>
            <person name="Sun Q."/>
        </authorList>
    </citation>
    <scope>NUCLEOTIDE SEQUENCE [LARGE SCALE GENOMIC DNA]</scope>
    <source>
        <strain evidence="1 2">NSJ-10</strain>
    </source>
</reference>
<dbReference type="Proteomes" id="UP000615234">
    <property type="component" value="Unassembled WGS sequence"/>
</dbReference>
<evidence type="ECO:0000313" key="2">
    <source>
        <dbReference type="Proteomes" id="UP000615234"/>
    </source>
</evidence>
<keyword evidence="2" id="KW-1185">Reference proteome</keyword>
<organism evidence="1 2">
    <name type="scientific">Coprococcus hominis</name>
    <name type="common">ex Liu et al. 2022</name>
    <dbReference type="NCBI Taxonomy" id="2763039"/>
    <lineage>
        <taxon>Bacteria</taxon>
        <taxon>Bacillati</taxon>
        <taxon>Bacillota</taxon>
        <taxon>Clostridia</taxon>
        <taxon>Lachnospirales</taxon>
        <taxon>Lachnospiraceae</taxon>
        <taxon>Coprococcus</taxon>
    </lineage>
</organism>
<dbReference type="EMBL" id="JACOOX010000004">
    <property type="protein sequence ID" value="MBC5662966.1"/>
    <property type="molecule type" value="Genomic_DNA"/>
</dbReference>
<protein>
    <recommendedName>
        <fullName evidence="3">XRE family transcriptional regulator</fullName>
    </recommendedName>
</protein>
<evidence type="ECO:0008006" key="3">
    <source>
        <dbReference type="Google" id="ProtNLM"/>
    </source>
</evidence>
<comment type="caution">
    <text evidence="1">The sequence shown here is derived from an EMBL/GenBank/DDBJ whole genome shotgun (WGS) entry which is preliminary data.</text>
</comment>
<proteinExistence type="predicted"/>
<gene>
    <name evidence="1" type="ORF">H8S09_08675</name>
</gene>
<name>A0A8I0DVA1_9FIRM</name>
<dbReference type="AlphaFoldDB" id="A0A8I0DVA1"/>